<keyword evidence="2" id="KW-1133">Transmembrane helix</keyword>
<name>A0A0E0P8Q2_ORYRU</name>
<dbReference type="PANTHER" id="PTHR34460">
    <property type="entry name" value="VITELLOGENIN-LIKE PROTEIN"/>
    <property type="match status" value="1"/>
</dbReference>
<evidence type="ECO:0000313" key="4">
    <source>
        <dbReference type="Proteomes" id="UP000008022"/>
    </source>
</evidence>
<dbReference type="eggNOG" id="ENOG502QT8F">
    <property type="taxonomic scope" value="Eukaryota"/>
</dbReference>
<dbReference type="PANTHER" id="PTHR34460:SF2">
    <property type="entry name" value="OS04G0405500 PROTEIN"/>
    <property type="match status" value="1"/>
</dbReference>
<feature type="compositionally biased region" description="Low complexity" evidence="1">
    <location>
        <begin position="132"/>
        <end position="145"/>
    </location>
</feature>
<reference evidence="4" key="1">
    <citation type="submission" date="2013-06" db="EMBL/GenBank/DDBJ databases">
        <authorList>
            <person name="Zhao Q."/>
        </authorList>
    </citation>
    <scope>NUCLEOTIDE SEQUENCE</scope>
    <source>
        <strain evidence="4">cv. W1943</strain>
    </source>
</reference>
<sequence length="582" mass="59618">MEEKVGETVAAAAVAVAPVVAGDQDGVAYCSEHPYPPGAAAAAGVAAGGGICAFCLQEKLGMLVSSSKSSPFHPPPASASSSTPTSHVAAESSSSSLPLHPSAAAAARKVIPASAAGGLKRSKSVAPRPEETTPVTAPAPSAVTADSPRKKSFWSFLYSSSSSSSGGHQGSASMANGGGGGGASVRRKSVSVASASSASLGRRLEAIVEPDSPGRRSEGSSSSSFGRKVARSRSVGCGSRSFSGDFLERLSTGFGDCALRRVESHREPKPKSSAGALAHLGGNHSAAGNGDDDEYESTQQHRIKCAGFFGGLGAAPPPTSSSYWLSAADGATAAAPSARTHGARSHRSWAWALASPMRALRPTSSSSSKSIMAAPHNRGGVSGNGGMAMAALACPQLAQAQAHGDGGGASGQLRLRATCIVGYGWGFSVAAGHNEDSKQCAIENRPQVQVMRIAADELRRQGIAHKLKFYVLQQFNDESICASYAAIGCLCDCSTSALLSSGYGGRKGSTCLSSYSSSSYLELCKITDKFIRLYIKIIQYPTAPAHVIPSLVPKDSYGFFILSYGMCAGYILMSVMMSLQEI</sequence>
<dbReference type="Gramene" id="ORUFI04G12710.2">
    <property type="protein sequence ID" value="ORUFI04G12710.2"/>
    <property type="gene ID" value="ORUFI04G12710"/>
</dbReference>
<feature type="region of interest" description="Disordered" evidence="1">
    <location>
        <begin position="116"/>
        <end position="146"/>
    </location>
</feature>
<keyword evidence="2" id="KW-0472">Membrane</keyword>
<feature type="region of interest" description="Disordered" evidence="1">
    <location>
        <begin position="263"/>
        <end position="299"/>
    </location>
</feature>
<organism evidence="3 4">
    <name type="scientific">Oryza rufipogon</name>
    <name type="common">Brownbeard rice</name>
    <name type="synonym">Asian wild rice</name>
    <dbReference type="NCBI Taxonomy" id="4529"/>
    <lineage>
        <taxon>Eukaryota</taxon>
        <taxon>Viridiplantae</taxon>
        <taxon>Streptophyta</taxon>
        <taxon>Embryophyta</taxon>
        <taxon>Tracheophyta</taxon>
        <taxon>Spermatophyta</taxon>
        <taxon>Magnoliopsida</taxon>
        <taxon>Liliopsida</taxon>
        <taxon>Poales</taxon>
        <taxon>Poaceae</taxon>
        <taxon>BOP clade</taxon>
        <taxon>Oryzoideae</taxon>
        <taxon>Oryzeae</taxon>
        <taxon>Oryzinae</taxon>
        <taxon>Oryza</taxon>
    </lineage>
</organism>
<feature type="compositionally biased region" description="Low complexity" evidence="1">
    <location>
        <begin position="78"/>
        <end position="101"/>
    </location>
</feature>
<keyword evidence="2" id="KW-0812">Transmembrane</keyword>
<feature type="compositionally biased region" description="Low complexity" evidence="1">
    <location>
        <begin position="190"/>
        <end position="201"/>
    </location>
</feature>
<feature type="compositionally biased region" description="Low complexity" evidence="1">
    <location>
        <begin position="163"/>
        <end position="175"/>
    </location>
</feature>
<feature type="transmembrane region" description="Helical" evidence="2">
    <location>
        <begin position="557"/>
        <end position="579"/>
    </location>
</feature>
<evidence type="ECO:0000256" key="1">
    <source>
        <dbReference type="SAM" id="MobiDB-lite"/>
    </source>
</evidence>
<accession>A0A0E0P8Q2</accession>
<dbReference type="Proteomes" id="UP000008022">
    <property type="component" value="Unassembled WGS sequence"/>
</dbReference>
<evidence type="ECO:0000313" key="3">
    <source>
        <dbReference type="EnsemblPlants" id="ORUFI04G12710.2"/>
    </source>
</evidence>
<dbReference type="AlphaFoldDB" id="A0A0E0P8Q2"/>
<dbReference type="STRING" id="4529.A0A0E0P8Q2"/>
<protein>
    <submittedName>
        <fullName evidence="3">Uncharacterized protein</fullName>
    </submittedName>
</protein>
<feature type="region of interest" description="Disordered" evidence="1">
    <location>
        <begin position="163"/>
        <end position="230"/>
    </location>
</feature>
<evidence type="ECO:0000256" key="2">
    <source>
        <dbReference type="SAM" id="Phobius"/>
    </source>
</evidence>
<reference evidence="3" key="2">
    <citation type="submission" date="2015-06" db="UniProtKB">
        <authorList>
            <consortium name="EnsemblPlants"/>
        </authorList>
    </citation>
    <scope>IDENTIFICATION</scope>
</reference>
<dbReference type="EnsemblPlants" id="ORUFI04G12710.2">
    <property type="protein sequence ID" value="ORUFI04G12710.2"/>
    <property type="gene ID" value="ORUFI04G12710"/>
</dbReference>
<keyword evidence="4" id="KW-1185">Reference proteome</keyword>
<feature type="compositionally biased region" description="Basic and acidic residues" evidence="1">
    <location>
        <begin position="202"/>
        <end position="218"/>
    </location>
</feature>
<proteinExistence type="predicted"/>
<feature type="region of interest" description="Disordered" evidence="1">
    <location>
        <begin position="66"/>
        <end position="101"/>
    </location>
</feature>